<name>I7GCD9_MACFA</name>
<dbReference type="EMBL" id="AB172647">
    <property type="protein sequence ID" value="BAE89709.1"/>
    <property type="molecule type" value="mRNA"/>
</dbReference>
<accession>I7GCD9</accession>
<proteinExistence type="evidence at transcript level"/>
<organism evidence="1">
    <name type="scientific">Macaca fascicularis</name>
    <name type="common">Crab-eating macaque</name>
    <name type="synonym">Cynomolgus monkey</name>
    <dbReference type="NCBI Taxonomy" id="9541"/>
    <lineage>
        <taxon>Eukaryota</taxon>
        <taxon>Metazoa</taxon>
        <taxon>Chordata</taxon>
        <taxon>Craniata</taxon>
        <taxon>Vertebrata</taxon>
        <taxon>Euteleostomi</taxon>
        <taxon>Mammalia</taxon>
        <taxon>Eutheria</taxon>
        <taxon>Euarchontoglires</taxon>
        <taxon>Primates</taxon>
        <taxon>Haplorrhini</taxon>
        <taxon>Catarrhini</taxon>
        <taxon>Cercopithecidae</taxon>
        <taxon>Cercopithecinae</taxon>
        <taxon>Macaca</taxon>
    </lineage>
</organism>
<dbReference type="AlphaFoldDB" id="I7GCD9"/>
<evidence type="ECO:0000313" key="1">
    <source>
        <dbReference type="EMBL" id="BAE89709.1"/>
    </source>
</evidence>
<reference evidence="1" key="1">
    <citation type="journal article" date="2007" name="PLoS Biol.">
        <title>Rate of evolution in brain-expressed genes in humans and other primates.</title>
        <authorList>
            <person name="Wang H.-Y."/>
            <person name="Chien H.-C."/>
            <person name="Osada N."/>
            <person name="Hashimoto K."/>
            <person name="Sugano S."/>
            <person name="Gojobori T."/>
            <person name="Chou C.-K."/>
            <person name="Tsai S.-F."/>
            <person name="Wu C.-I."/>
            <person name="Shen C.-K.J."/>
        </authorList>
    </citation>
    <scope>NUCLEOTIDE SEQUENCE</scope>
</reference>
<sequence>MIGIFLGKNNEKKMNLKQKKLIYLQNRRKLSILNHLKVKNKSHLGSYIQVLKVLMKKLFRIKRFLLHVLSSLKHQILICRPKRNM</sequence>
<protein>
    <submittedName>
        <fullName evidence="1">Macaca fascicularis brain cDNA clone: QflA-19069, similar to human ankyrin repeat domain 12 (ANKRD12), mRNA, RefSeq: NM_015208.2</fullName>
    </submittedName>
</protein>